<keyword evidence="3" id="KW-1185">Reference proteome</keyword>
<sequence length="53" mass="6028">MRRVTDPCGAARPGVRPRRRPEHHHTTGPVPLTGYRRRAYRDGGRGLPRRVTA</sequence>
<keyword evidence="2" id="KW-0614">Plasmid</keyword>
<name>G8XDG0_STREN</name>
<proteinExistence type="predicted"/>
<dbReference type="KEGG" id="scy:SCATT_p09120"/>
<evidence type="ECO:0000313" key="3">
    <source>
        <dbReference type="Proteomes" id="UP000007842"/>
    </source>
</evidence>
<reference evidence="3" key="1">
    <citation type="submission" date="2011-12" db="EMBL/GenBank/DDBJ databases">
        <title>Complete genome sequence of Streptomyces cattleya strain DSM 46488.</title>
        <authorList>
            <person name="Ou H.-Y."/>
            <person name="Li P."/>
            <person name="Zhao C."/>
            <person name="O'Hagan D."/>
            <person name="Deng Z."/>
        </authorList>
    </citation>
    <scope>NUCLEOTIDE SEQUENCE [LARGE SCALE GENOMIC DNA]</scope>
    <source>
        <strain evidence="3">ATCC 35852 / DSM 46488 / JCM 4925 / NBRC 14057 / NRRL 8057</strain>
        <plasmid evidence="3">Plasmid pSCATT</plasmid>
    </source>
</reference>
<evidence type="ECO:0000313" key="2">
    <source>
        <dbReference type="EMBL" id="AEW99105.1"/>
    </source>
</evidence>
<protein>
    <submittedName>
        <fullName evidence="2">Uncharacterized protein</fullName>
    </submittedName>
</protein>
<organism evidence="2 3">
    <name type="scientific">Streptantibioticus cattleyicolor (strain ATCC 35852 / DSM 46488 / JCM 4925 / NBRC 14057 / NRRL 8057)</name>
    <name type="common">Streptomyces cattleya</name>
    <dbReference type="NCBI Taxonomy" id="1003195"/>
    <lineage>
        <taxon>Bacteria</taxon>
        <taxon>Bacillati</taxon>
        <taxon>Actinomycetota</taxon>
        <taxon>Actinomycetes</taxon>
        <taxon>Kitasatosporales</taxon>
        <taxon>Streptomycetaceae</taxon>
        <taxon>Streptantibioticus</taxon>
    </lineage>
</organism>
<dbReference type="EMBL" id="CP003229">
    <property type="protein sequence ID" value="AEW99105.1"/>
    <property type="molecule type" value="Genomic_DNA"/>
</dbReference>
<evidence type="ECO:0000256" key="1">
    <source>
        <dbReference type="SAM" id="MobiDB-lite"/>
    </source>
</evidence>
<accession>G8XDG0</accession>
<dbReference type="HOGENOM" id="CLU_3066579_0_0_11"/>
<feature type="region of interest" description="Disordered" evidence="1">
    <location>
        <begin position="1"/>
        <end position="53"/>
    </location>
</feature>
<dbReference type="Proteomes" id="UP000007842">
    <property type="component" value="Plasmid pSCATT"/>
</dbReference>
<gene>
    <name evidence="2" type="ordered locus">SCATT_p09120</name>
</gene>
<dbReference type="PATRIC" id="fig|1003195.29.peg.6708"/>
<dbReference type="AlphaFoldDB" id="G8XDG0"/>
<geneLocation type="plasmid" evidence="2 3">
    <name>pSCATT</name>
</geneLocation>